<evidence type="ECO:0008006" key="3">
    <source>
        <dbReference type="Google" id="ProtNLM"/>
    </source>
</evidence>
<dbReference type="AlphaFoldDB" id="A0A6L2JI59"/>
<protein>
    <recommendedName>
        <fullName evidence="3">Reverse transcriptase domain-containing protein</fullName>
    </recommendedName>
</protein>
<organism evidence="2">
    <name type="scientific">Tanacetum cinerariifolium</name>
    <name type="common">Dalmatian daisy</name>
    <name type="synonym">Chrysanthemum cinerariifolium</name>
    <dbReference type="NCBI Taxonomy" id="118510"/>
    <lineage>
        <taxon>Eukaryota</taxon>
        <taxon>Viridiplantae</taxon>
        <taxon>Streptophyta</taxon>
        <taxon>Embryophyta</taxon>
        <taxon>Tracheophyta</taxon>
        <taxon>Spermatophyta</taxon>
        <taxon>Magnoliopsida</taxon>
        <taxon>eudicotyledons</taxon>
        <taxon>Gunneridae</taxon>
        <taxon>Pentapetalae</taxon>
        <taxon>asterids</taxon>
        <taxon>campanulids</taxon>
        <taxon>Asterales</taxon>
        <taxon>Asteraceae</taxon>
        <taxon>Asteroideae</taxon>
        <taxon>Anthemideae</taxon>
        <taxon>Anthemidinae</taxon>
        <taxon>Tanacetum</taxon>
    </lineage>
</organism>
<feature type="region of interest" description="Disordered" evidence="1">
    <location>
        <begin position="38"/>
        <end position="70"/>
    </location>
</feature>
<accession>A0A6L2JI59</accession>
<sequence length="526" mass="60102">MDVHNVFLHGDLEEEVFRKLPLVCIKVNLGKHVNFVTKDEGNDGLEDPEEDEFEIEEDPQEEEDDMEVDIEEDRNEPELTYPYEEVDPLNPSPPASKLELEDAIEVENPIEHEDETIPASVHEMDSISRRLCGRETAHALVEKKGKTKDKYYGKLILDLGNEVRFSVKQGTVAMEKVVEKLGNAEDKVECKKMKKELKEASFSNTFLRMQNERVKRDLYWTRDRAYEFYQEMIHKGFVCEERPNEAINVSIEDEKSPSSEVCTFDSSCYSSNIKENVDDVIAVERARQANARNDARGSGPVSGQDATPVFRNECVEGKKVKFAAATLQGPALTWWNVKISTMGLETNNQNQGNARAMVTSPADRRVSFGSLPLHKIRYYLEKNVAMGANALPIPTFYDCGEQGHTRNRYPRKVKQEEVGEVRGRAYAIKDAELKVNHIFEIDLMSIELGMFNVIIGMDWLVKHDAVIVYGEKVARKYVEQGCHFFNTRVGNKSKEKRMEDVPVIRDFPDVFPEELPGLPPPRQIEF</sequence>
<evidence type="ECO:0000256" key="1">
    <source>
        <dbReference type="SAM" id="MobiDB-lite"/>
    </source>
</evidence>
<name>A0A6L2JI59_TANCI</name>
<comment type="caution">
    <text evidence="2">The sequence shown here is derived from an EMBL/GenBank/DDBJ whole genome shotgun (WGS) entry which is preliminary data.</text>
</comment>
<feature type="non-terminal residue" evidence="2">
    <location>
        <position position="1"/>
    </location>
</feature>
<dbReference type="EMBL" id="BKCJ010000842">
    <property type="protein sequence ID" value="GEU36721.1"/>
    <property type="molecule type" value="Genomic_DNA"/>
</dbReference>
<evidence type="ECO:0000313" key="2">
    <source>
        <dbReference type="EMBL" id="GEU36721.1"/>
    </source>
</evidence>
<gene>
    <name evidence="2" type="ORF">Tci_008699</name>
</gene>
<feature type="compositionally biased region" description="Acidic residues" evidence="1">
    <location>
        <begin position="42"/>
        <end position="70"/>
    </location>
</feature>
<proteinExistence type="predicted"/>
<reference evidence="2" key="1">
    <citation type="journal article" date="2019" name="Sci. Rep.">
        <title>Draft genome of Tanacetum cinerariifolium, the natural source of mosquito coil.</title>
        <authorList>
            <person name="Yamashiro T."/>
            <person name="Shiraishi A."/>
            <person name="Satake H."/>
            <person name="Nakayama K."/>
        </authorList>
    </citation>
    <scope>NUCLEOTIDE SEQUENCE</scope>
</reference>